<dbReference type="Pfam" id="PF00593">
    <property type="entry name" value="TonB_dep_Rec_b-barrel"/>
    <property type="match status" value="1"/>
</dbReference>
<dbReference type="PANTHER" id="PTHR30069:SF29">
    <property type="entry name" value="HEMOGLOBIN AND HEMOGLOBIN-HAPTOGLOBIN-BINDING PROTEIN 1-RELATED"/>
    <property type="match status" value="1"/>
</dbReference>
<feature type="chain" id="PRO_5020866477" evidence="12">
    <location>
        <begin position="19"/>
        <end position="1048"/>
    </location>
</feature>
<dbReference type="InterPro" id="IPR012910">
    <property type="entry name" value="Plug_dom"/>
</dbReference>
<dbReference type="PANTHER" id="PTHR30069">
    <property type="entry name" value="TONB-DEPENDENT OUTER MEMBRANE RECEPTOR"/>
    <property type="match status" value="1"/>
</dbReference>
<dbReference type="Proteomes" id="UP000295197">
    <property type="component" value="Unassembled WGS sequence"/>
</dbReference>
<evidence type="ECO:0000256" key="3">
    <source>
        <dbReference type="ARBA" id="ARBA00022452"/>
    </source>
</evidence>
<feature type="signal peptide" evidence="12">
    <location>
        <begin position="1"/>
        <end position="18"/>
    </location>
</feature>
<evidence type="ECO:0000256" key="10">
    <source>
        <dbReference type="PROSITE-ProRule" id="PRU01360"/>
    </source>
</evidence>
<sequence length="1048" mass="118200">MKKIFFMISVLFTIAAVAHSQQKVFRVVDADSKKGITAVVSVGNNNFPTDNNGYFKLSIVNRPVKLRIQALNYIPLDTLLSDYNGSLIFHLRPVVKEIEEVVISTGYQKIKQEQLTGSVQHIGSHMLENQVSTDVLSRLEAISSGLSVDRSTAQGRITIRGLSSINGPKDVLIVVDNFPYDGNLENINPNDVESITLLKDAAASSIWGSKAGNGVIVITTKKGKFNQDLQIQGSINNNVISKPNLYRLQQMSSSDYIDVESYLFSQGYYQSAYDDPSMPGLTPVIETLYNADLSPSEKEERLDRWRHLDVRDEFKNKVYGVGLNQQYNLQANGGNRRYNWLATAGYDRNRDNLDALYARLTLRYALEINLAKNLSVDMNITHANAQSKSGKQGYTEITALNGTLYPYAQLTDEDGNAMPLVQNYRLNYLSTLDGRLADWKYYPLTDCLFNKDEINLNNTGINVGMNYRYAGFDVQALYRMERQQTTNENIYDAQSYFARDIVNSFAQPADDGSISYLVPQGGIMDLQNGYLLANNLRLQLNYDKRFGSHHFNALAGAERRSLRNESNSYRYFGLETNTLNTGLVDLTKRYPHYITGSNSFIPGRQSLGLTRNNFVSFYGNASYSYRDTYFIYASARRDASNLFGVSTNNKWKPLWSLGLAWNVDNDLPWLKSGASLKLRASYGFSGNADPSRTGLTTITYNTVSPFTQSNFASITRFYNPDLRWETVGTLNIGVDFGLFDRRISGSFDYYRKRAKDLFGFYPIDYTSGVGPTMVRNIASMEGHGIDLRLESRNLVGNGLQWGTIINFSTNRDKVTDYYDVSTKGGDYIGTGTITGLVGKPVYSVFSYRYGGLDQQGNPLGYLNNDLSTDYVELTGNGSSLTDLRYHGSALPTVFGNFTNRLSYNRLSLEVALAYKFGYYFRRSSIQYTNLVGSGRGHSDYSLRWQNTGDEMHTNVPSFQYPVNDSRSLFYQLSEVLVEPADHLRLQYVSLSYQLENKFKNLCIRDMRIMLNASNLGLLWTSNKKDLDPDYDNVLQPSKAYALALQFKF</sequence>
<evidence type="ECO:0000256" key="9">
    <source>
        <dbReference type="ARBA" id="ARBA00023237"/>
    </source>
</evidence>
<evidence type="ECO:0000256" key="8">
    <source>
        <dbReference type="ARBA" id="ARBA00023170"/>
    </source>
</evidence>
<reference evidence="15 16" key="1">
    <citation type="submission" date="2019-03" db="EMBL/GenBank/DDBJ databases">
        <title>Genomic Encyclopedia of Type Strains, Phase IV (KMG-IV): sequencing the most valuable type-strain genomes for metagenomic binning, comparative biology and taxonomic classification.</title>
        <authorList>
            <person name="Goeker M."/>
        </authorList>
    </citation>
    <scope>NUCLEOTIDE SEQUENCE [LARGE SCALE GENOMIC DNA]</scope>
    <source>
        <strain evidence="15 16">DSM 22362</strain>
    </source>
</reference>
<evidence type="ECO:0000256" key="6">
    <source>
        <dbReference type="ARBA" id="ARBA00023077"/>
    </source>
</evidence>
<comment type="similarity">
    <text evidence="10 11">Belongs to the TonB-dependent receptor family.</text>
</comment>
<evidence type="ECO:0000256" key="5">
    <source>
        <dbReference type="ARBA" id="ARBA00022729"/>
    </source>
</evidence>
<dbReference type="NCBIfam" id="TIGR04056">
    <property type="entry name" value="OMP_RagA_SusC"/>
    <property type="match status" value="1"/>
</dbReference>
<protein>
    <submittedName>
        <fullName evidence="15">TonB-linked SusC/RagA family outer membrane protein</fullName>
    </submittedName>
</protein>
<dbReference type="GO" id="GO:0015344">
    <property type="term" value="F:siderophore uptake transmembrane transporter activity"/>
    <property type="evidence" value="ECO:0007669"/>
    <property type="project" value="TreeGrafter"/>
</dbReference>
<dbReference type="InterPro" id="IPR039426">
    <property type="entry name" value="TonB-dep_rcpt-like"/>
</dbReference>
<dbReference type="InterPro" id="IPR036942">
    <property type="entry name" value="Beta-barrel_TonB_sf"/>
</dbReference>
<keyword evidence="16" id="KW-1185">Reference proteome</keyword>
<keyword evidence="5 12" id="KW-0732">Signal</keyword>
<evidence type="ECO:0000313" key="16">
    <source>
        <dbReference type="Proteomes" id="UP000295197"/>
    </source>
</evidence>
<feature type="domain" description="TonB-dependent receptor-like beta-barrel" evidence="13">
    <location>
        <begin position="526"/>
        <end position="916"/>
    </location>
</feature>
<evidence type="ECO:0000259" key="13">
    <source>
        <dbReference type="Pfam" id="PF00593"/>
    </source>
</evidence>
<evidence type="ECO:0000256" key="11">
    <source>
        <dbReference type="RuleBase" id="RU003357"/>
    </source>
</evidence>
<dbReference type="InterPro" id="IPR000531">
    <property type="entry name" value="Beta-barrel_TonB"/>
</dbReference>
<keyword evidence="9 10" id="KW-0998">Cell outer membrane</keyword>
<evidence type="ECO:0000256" key="7">
    <source>
        <dbReference type="ARBA" id="ARBA00023136"/>
    </source>
</evidence>
<keyword evidence="6 11" id="KW-0798">TonB box</keyword>
<dbReference type="GO" id="GO:0044718">
    <property type="term" value="P:siderophore transmembrane transport"/>
    <property type="evidence" value="ECO:0007669"/>
    <property type="project" value="TreeGrafter"/>
</dbReference>
<dbReference type="Gene3D" id="2.40.170.20">
    <property type="entry name" value="TonB-dependent receptor, beta-barrel domain"/>
    <property type="match status" value="1"/>
</dbReference>
<dbReference type="PROSITE" id="PS52016">
    <property type="entry name" value="TONB_DEPENDENT_REC_3"/>
    <property type="match status" value="1"/>
</dbReference>
<dbReference type="InterPro" id="IPR023997">
    <property type="entry name" value="TonB-dep_OMP_SusC/RagA_CS"/>
</dbReference>
<evidence type="ECO:0000256" key="4">
    <source>
        <dbReference type="ARBA" id="ARBA00022692"/>
    </source>
</evidence>
<dbReference type="OrthoDB" id="9768177at2"/>
<keyword evidence="4 10" id="KW-0812">Transmembrane</keyword>
<evidence type="ECO:0000256" key="1">
    <source>
        <dbReference type="ARBA" id="ARBA00004571"/>
    </source>
</evidence>
<dbReference type="InterPro" id="IPR023996">
    <property type="entry name" value="TonB-dep_OMP_SusC/RagA"/>
</dbReference>
<dbReference type="GO" id="GO:0009279">
    <property type="term" value="C:cell outer membrane"/>
    <property type="evidence" value="ECO:0007669"/>
    <property type="project" value="UniProtKB-SubCell"/>
</dbReference>
<evidence type="ECO:0000256" key="2">
    <source>
        <dbReference type="ARBA" id="ARBA00022448"/>
    </source>
</evidence>
<dbReference type="Gene3D" id="2.170.130.10">
    <property type="entry name" value="TonB-dependent receptor, plug domain"/>
    <property type="match status" value="1"/>
</dbReference>
<dbReference type="RefSeq" id="WP_132778205.1">
    <property type="nucleotide sequence ID" value="NZ_SMBZ01000032.1"/>
</dbReference>
<proteinExistence type="inferred from homology"/>
<dbReference type="AlphaFoldDB" id="A0A4R3VRG6"/>
<dbReference type="Pfam" id="PF07715">
    <property type="entry name" value="Plug"/>
    <property type="match status" value="1"/>
</dbReference>
<keyword evidence="2 10" id="KW-0813">Transport</keyword>
<dbReference type="NCBIfam" id="TIGR04057">
    <property type="entry name" value="SusC_RagA_signa"/>
    <property type="match status" value="1"/>
</dbReference>
<keyword evidence="3 10" id="KW-1134">Transmembrane beta strand</keyword>
<name>A0A4R3VRG6_9SPHI</name>
<accession>A0A4R3VRG6</accession>
<gene>
    <name evidence="15" type="ORF">EDC17_10324</name>
</gene>
<evidence type="ECO:0000256" key="12">
    <source>
        <dbReference type="SAM" id="SignalP"/>
    </source>
</evidence>
<dbReference type="InterPro" id="IPR037066">
    <property type="entry name" value="Plug_dom_sf"/>
</dbReference>
<keyword evidence="7 10" id="KW-0472">Membrane</keyword>
<evidence type="ECO:0000313" key="15">
    <source>
        <dbReference type="EMBL" id="TCV10472.1"/>
    </source>
</evidence>
<feature type="domain" description="TonB-dependent receptor plug" evidence="14">
    <location>
        <begin position="112"/>
        <end position="215"/>
    </location>
</feature>
<dbReference type="EMBL" id="SMBZ01000032">
    <property type="protein sequence ID" value="TCV10472.1"/>
    <property type="molecule type" value="Genomic_DNA"/>
</dbReference>
<comment type="caution">
    <text evidence="15">The sequence shown here is derived from an EMBL/GenBank/DDBJ whole genome shotgun (WGS) entry which is preliminary data.</text>
</comment>
<organism evidence="15 16">
    <name type="scientific">Sphingobacterium alimentarium</name>
    <dbReference type="NCBI Taxonomy" id="797292"/>
    <lineage>
        <taxon>Bacteria</taxon>
        <taxon>Pseudomonadati</taxon>
        <taxon>Bacteroidota</taxon>
        <taxon>Sphingobacteriia</taxon>
        <taxon>Sphingobacteriales</taxon>
        <taxon>Sphingobacteriaceae</taxon>
        <taxon>Sphingobacterium</taxon>
    </lineage>
</organism>
<keyword evidence="8" id="KW-0675">Receptor</keyword>
<dbReference type="SUPFAM" id="SSF56935">
    <property type="entry name" value="Porins"/>
    <property type="match status" value="1"/>
</dbReference>
<comment type="subcellular location">
    <subcellularLocation>
        <location evidence="1 10">Cell outer membrane</location>
        <topology evidence="1 10">Multi-pass membrane protein</topology>
    </subcellularLocation>
</comment>
<evidence type="ECO:0000259" key="14">
    <source>
        <dbReference type="Pfam" id="PF07715"/>
    </source>
</evidence>